<dbReference type="GO" id="GO:0003887">
    <property type="term" value="F:DNA-directed DNA polymerase activity"/>
    <property type="evidence" value="ECO:0007669"/>
    <property type="project" value="TreeGrafter"/>
</dbReference>
<evidence type="ECO:0000256" key="2">
    <source>
        <dbReference type="ARBA" id="ARBA00017589"/>
    </source>
</evidence>
<feature type="non-terminal residue" evidence="6">
    <location>
        <position position="169"/>
    </location>
</feature>
<feature type="region of interest" description="Disordered" evidence="5">
    <location>
        <begin position="146"/>
        <end position="169"/>
    </location>
</feature>
<evidence type="ECO:0000313" key="6">
    <source>
        <dbReference type="EMBL" id="EGW35313.1"/>
    </source>
</evidence>
<dbReference type="KEGG" id="spaa:SPAPADRAFT_58535"/>
<feature type="compositionally biased region" description="Basic and acidic residues" evidence="5">
    <location>
        <begin position="159"/>
        <end position="169"/>
    </location>
</feature>
<organism evidence="7">
    <name type="scientific">Spathaspora passalidarum (strain NRRL Y-27907 / 11-Y1)</name>
    <dbReference type="NCBI Taxonomy" id="619300"/>
    <lineage>
        <taxon>Eukaryota</taxon>
        <taxon>Fungi</taxon>
        <taxon>Dikarya</taxon>
        <taxon>Ascomycota</taxon>
        <taxon>Saccharomycotina</taxon>
        <taxon>Pichiomycetes</taxon>
        <taxon>Debaryomycetaceae</taxon>
        <taxon>Spathaspora</taxon>
    </lineage>
</organism>
<dbReference type="HOGENOM" id="CLU_1582451_0_0_1"/>
<comment type="subcellular location">
    <subcellularLocation>
        <location evidence="1">Nucleus</location>
    </subcellularLocation>
</comment>
<evidence type="ECO:0000256" key="1">
    <source>
        <dbReference type="ARBA" id="ARBA00004123"/>
    </source>
</evidence>
<dbReference type="InterPro" id="IPR019038">
    <property type="entry name" value="POLD3"/>
</dbReference>
<keyword evidence="4" id="KW-0539">Nucleus</keyword>
<dbReference type="EMBL" id="GL996499">
    <property type="protein sequence ID" value="EGW35313.1"/>
    <property type="molecule type" value="Genomic_DNA"/>
</dbReference>
<reference evidence="6 7" key="1">
    <citation type="journal article" date="2011" name="Proc. Natl. Acad. Sci. U.S.A.">
        <title>Comparative genomics of xylose-fermenting fungi for enhanced biofuel production.</title>
        <authorList>
            <person name="Wohlbach D.J."/>
            <person name="Kuo A."/>
            <person name="Sato T.K."/>
            <person name="Potts K.M."/>
            <person name="Salamov A.A."/>
            <person name="LaButti K.M."/>
            <person name="Sun H."/>
            <person name="Clum A."/>
            <person name="Pangilinan J.L."/>
            <person name="Lindquist E.A."/>
            <person name="Lucas S."/>
            <person name="Lapidus A."/>
            <person name="Jin M."/>
            <person name="Gunawan C."/>
            <person name="Balan V."/>
            <person name="Dale B.E."/>
            <person name="Jeffries T.W."/>
            <person name="Zinkel R."/>
            <person name="Barry K.W."/>
            <person name="Grigoriev I.V."/>
            <person name="Gasch A.P."/>
        </authorList>
    </citation>
    <scope>NUCLEOTIDE SEQUENCE [LARGE SCALE GENOMIC DNA]</scope>
    <source>
        <strain evidence="7">NRRL Y-27907 / 11-Y1</strain>
    </source>
</reference>
<name>G3AGH4_SPAPN</name>
<dbReference type="Pfam" id="PF09507">
    <property type="entry name" value="CDC27"/>
    <property type="match status" value="1"/>
</dbReference>
<gene>
    <name evidence="6" type="ORF">SPAPADRAFT_58535</name>
</gene>
<dbReference type="InterPro" id="IPR041913">
    <property type="entry name" value="POLD3_sf"/>
</dbReference>
<feature type="compositionally biased region" description="Low complexity" evidence="5">
    <location>
        <begin position="146"/>
        <end position="158"/>
    </location>
</feature>
<dbReference type="OrthoDB" id="514823at2759"/>
<protein>
    <recommendedName>
        <fullName evidence="2">DNA polymerase delta subunit 3</fullName>
    </recommendedName>
</protein>
<dbReference type="InParanoid" id="G3AGH4"/>
<dbReference type="PANTHER" id="PTHR17598:SF13">
    <property type="entry name" value="DNA POLYMERASE DELTA SUBUNIT 3"/>
    <property type="match status" value="1"/>
</dbReference>
<dbReference type="RefSeq" id="XP_007372725.1">
    <property type="nucleotide sequence ID" value="XM_007372663.1"/>
</dbReference>
<dbReference type="GO" id="GO:0043625">
    <property type="term" value="C:delta DNA polymerase complex"/>
    <property type="evidence" value="ECO:0007669"/>
    <property type="project" value="InterPro"/>
</dbReference>
<evidence type="ECO:0000256" key="3">
    <source>
        <dbReference type="ARBA" id="ARBA00022705"/>
    </source>
</evidence>
<dbReference type="STRING" id="619300.G3AGH4"/>
<evidence type="ECO:0000256" key="4">
    <source>
        <dbReference type="ARBA" id="ARBA00023242"/>
    </source>
</evidence>
<dbReference type="Gene3D" id="3.90.1030.20">
    <property type="entry name" value="DNA polymerase delta, p66 (Cdc27) subunit, wHTH domain"/>
    <property type="match status" value="1"/>
</dbReference>
<sequence>MSLPPKEVEYLANELFENSKPVTYHKFSRQVNIPMEKAKTWLFEYYEKNKDKLAATFLISGATTTGRSIRLSKDESNLDDDVKKFTSISTIHVYSVSQRKLNFSNSDLALEESRFPSHISNLEQYEKNGIIKGPKIVVSANLPAVAGKPPVPAPAAKKTTSEDKPKPAV</sequence>
<proteinExistence type="predicted"/>
<dbReference type="AlphaFoldDB" id="G3AGH4"/>
<dbReference type="GO" id="GO:1904161">
    <property type="term" value="P:DNA synthesis involved in UV-damage excision repair"/>
    <property type="evidence" value="ECO:0007669"/>
    <property type="project" value="TreeGrafter"/>
</dbReference>
<evidence type="ECO:0000313" key="7">
    <source>
        <dbReference type="Proteomes" id="UP000000709"/>
    </source>
</evidence>
<dbReference type="eggNOG" id="ENOG502SEDK">
    <property type="taxonomic scope" value="Eukaryota"/>
</dbReference>
<dbReference type="PANTHER" id="PTHR17598">
    <property type="entry name" value="DNA POLYMERASE DELTA SUBUNIT 3"/>
    <property type="match status" value="1"/>
</dbReference>
<dbReference type="GO" id="GO:0006271">
    <property type="term" value="P:DNA strand elongation involved in DNA replication"/>
    <property type="evidence" value="ECO:0007669"/>
    <property type="project" value="TreeGrafter"/>
</dbReference>
<dbReference type="GO" id="GO:0006297">
    <property type="term" value="P:nucleotide-excision repair, DNA gap filling"/>
    <property type="evidence" value="ECO:0007669"/>
    <property type="project" value="TreeGrafter"/>
</dbReference>
<keyword evidence="3" id="KW-0235">DNA replication</keyword>
<dbReference type="Proteomes" id="UP000000709">
    <property type="component" value="Unassembled WGS sequence"/>
</dbReference>
<evidence type="ECO:0000256" key="5">
    <source>
        <dbReference type="SAM" id="MobiDB-lite"/>
    </source>
</evidence>
<keyword evidence="7" id="KW-1185">Reference proteome</keyword>
<dbReference type="GeneID" id="18872494"/>
<accession>G3AGH4</accession>